<evidence type="ECO:0008006" key="10">
    <source>
        <dbReference type="Google" id="ProtNLM"/>
    </source>
</evidence>
<keyword evidence="9" id="KW-1185">Reference proteome</keyword>
<keyword evidence="3" id="KW-0902">Two-component regulatory system</keyword>
<keyword evidence="1" id="KW-0808">Transferase</keyword>
<feature type="transmembrane region" description="Helical" evidence="5">
    <location>
        <begin position="457"/>
        <end position="480"/>
    </location>
</feature>
<dbReference type="Proteomes" id="UP000475117">
    <property type="component" value="Chromosome"/>
</dbReference>
<evidence type="ECO:0000256" key="5">
    <source>
        <dbReference type="SAM" id="Phobius"/>
    </source>
</evidence>
<feature type="domain" description="Histidine kinase/HSP90-like ATPase" evidence="6">
    <location>
        <begin position="595"/>
        <end position="690"/>
    </location>
</feature>
<evidence type="ECO:0000259" key="6">
    <source>
        <dbReference type="Pfam" id="PF02518"/>
    </source>
</evidence>
<name>A0A6B3L8S4_9BACT</name>
<evidence type="ECO:0000256" key="4">
    <source>
        <dbReference type="SAM" id="MobiDB-lite"/>
    </source>
</evidence>
<protein>
    <recommendedName>
        <fullName evidence="10">Histidine kinase</fullName>
    </recommendedName>
</protein>
<dbReference type="GO" id="GO:0046983">
    <property type="term" value="F:protein dimerization activity"/>
    <property type="evidence" value="ECO:0007669"/>
    <property type="project" value="InterPro"/>
</dbReference>
<dbReference type="CDD" id="cd16917">
    <property type="entry name" value="HATPase_UhpB-NarQ-NarX-like"/>
    <property type="match status" value="1"/>
</dbReference>
<dbReference type="KEGG" id="soa:G3M56_004320"/>
<organism evidence="8 9">
    <name type="scientific">Sulfuriroseicoccus oceanibius</name>
    <dbReference type="NCBI Taxonomy" id="2707525"/>
    <lineage>
        <taxon>Bacteria</taxon>
        <taxon>Pseudomonadati</taxon>
        <taxon>Verrucomicrobiota</taxon>
        <taxon>Verrucomicrobiia</taxon>
        <taxon>Verrucomicrobiales</taxon>
        <taxon>Verrucomicrobiaceae</taxon>
        <taxon>Sulfuriroseicoccus</taxon>
    </lineage>
</organism>
<accession>A0A6B3L8S4</accession>
<dbReference type="RefSeq" id="WP_164364494.1">
    <property type="nucleotide sequence ID" value="NZ_CP066776.1"/>
</dbReference>
<dbReference type="AlphaFoldDB" id="A0A6B3L8S4"/>
<feature type="region of interest" description="Disordered" evidence="4">
    <location>
        <begin position="22"/>
        <end position="43"/>
    </location>
</feature>
<feature type="compositionally biased region" description="Basic and acidic residues" evidence="4">
    <location>
        <begin position="26"/>
        <end position="42"/>
    </location>
</feature>
<dbReference type="PANTHER" id="PTHR24421">
    <property type="entry name" value="NITRATE/NITRITE SENSOR PROTEIN NARX-RELATED"/>
    <property type="match status" value="1"/>
</dbReference>
<dbReference type="GO" id="GO:0016020">
    <property type="term" value="C:membrane"/>
    <property type="evidence" value="ECO:0007669"/>
    <property type="project" value="InterPro"/>
</dbReference>
<evidence type="ECO:0000313" key="9">
    <source>
        <dbReference type="Proteomes" id="UP000475117"/>
    </source>
</evidence>
<sequence length="691" mass="77053">MRTLARTIAALCYALSITHGSTQPEEEARVGDPRSPLEHRPYASDLSPDHLPLYKIPGHIRDLNARITDLRIELDKMQPLRTPQLASSFGYHSSYLPTEEPLPSKPRWVMEFQTPFLNGPLDLVLVPAHDHRNLSEEKSYGFPKRFRIVTGPANKETIIADWTQQDFPDPGLHPVYFHSPSFTSQQPRMEVYRGQQEGDREFFALARAHMIVSNEVRKISAAKASSSFEAKPYWSTDYINHESGVLGLPLGELAECAPDLVLPMDTSVTDAPLIIEIDLGRNTHIGWIDLLPAQSPETIAVPGYGFPGSIKIDIARSLPNGQRGETSTVLKQSLFENPDNNIVHIPGLHAFGRFVRIHCNHFPIHQETAVFSMGEIVVSQQDAPLSNQRPVTLSIGGHQLESAGALLVDGHAQGRQVIDLVDWLQQLATAKQIDAELRTLQTQLEATETRWQNFITWIKGITSAAVAIAVIATIIILALSKRRQNLKLRKQISSDLHDDVGSKVAAISLASTYVKKHATEPRVRERGERIHDIAHDMHQSLRDVLWLTDKDTDTLTELVEKLSYTAQRRIPSETLELQIPSLSQLPKRTISVGTKRDILQFFREALHNASSHANASVIKVEISWVAKSLRITISDNGSGFTPTANDCQPRSVSQHHGLRNMRDRAIRLKASYDVKSAEGQGTTVSLQVPIH</sequence>
<feature type="domain" description="Signal transduction histidine kinase subgroup 3 dimerisation and phosphoacceptor" evidence="7">
    <location>
        <begin position="489"/>
        <end position="546"/>
    </location>
</feature>
<keyword evidence="5" id="KW-0472">Membrane</keyword>
<dbReference type="Pfam" id="PF07730">
    <property type="entry name" value="HisKA_3"/>
    <property type="match status" value="1"/>
</dbReference>
<evidence type="ECO:0000313" key="8">
    <source>
        <dbReference type="EMBL" id="QQL45815.1"/>
    </source>
</evidence>
<dbReference type="InterPro" id="IPR011712">
    <property type="entry name" value="Sig_transdc_His_kin_sub3_dim/P"/>
</dbReference>
<proteinExistence type="predicted"/>
<evidence type="ECO:0000259" key="7">
    <source>
        <dbReference type="Pfam" id="PF07730"/>
    </source>
</evidence>
<dbReference type="GO" id="GO:0000155">
    <property type="term" value="F:phosphorelay sensor kinase activity"/>
    <property type="evidence" value="ECO:0007669"/>
    <property type="project" value="InterPro"/>
</dbReference>
<keyword evidence="5" id="KW-0812">Transmembrane</keyword>
<dbReference type="Pfam" id="PF02518">
    <property type="entry name" value="HATPase_c"/>
    <property type="match status" value="1"/>
</dbReference>
<evidence type="ECO:0000256" key="2">
    <source>
        <dbReference type="ARBA" id="ARBA00022777"/>
    </source>
</evidence>
<dbReference type="EMBL" id="CP066776">
    <property type="protein sequence ID" value="QQL45815.1"/>
    <property type="molecule type" value="Genomic_DNA"/>
</dbReference>
<dbReference type="Gene3D" id="1.20.5.1930">
    <property type="match status" value="1"/>
</dbReference>
<gene>
    <name evidence="8" type="ORF">G3M56_004320</name>
</gene>
<dbReference type="InterPro" id="IPR036890">
    <property type="entry name" value="HATPase_C_sf"/>
</dbReference>
<keyword evidence="5" id="KW-1133">Transmembrane helix</keyword>
<dbReference type="PANTHER" id="PTHR24421:SF61">
    <property type="entry name" value="OXYGEN SENSOR HISTIDINE KINASE NREB"/>
    <property type="match status" value="1"/>
</dbReference>
<dbReference type="InterPro" id="IPR050482">
    <property type="entry name" value="Sensor_HK_TwoCompSys"/>
</dbReference>
<keyword evidence="2" id="KW-0418">Kinase</keyword>
<evidence type="ECO:0000256" key="1">
    <source>
        <dbReference type="ARBA" id="ARBA00022679"/>
    </source>
</evidence>
<dbReference type="SUPFAM" id="SSF55874">
    <property type="entry name" value="ATPase domain of HSP90 chaperone/DNA topoisomerase II/histidine kinase"/>
    <property type="match status" value="1"/>
</dbReference>
<evidence type="ECO:0000256" key="3">
    <source>
        <dbReference type="ARBA" id="ARBA00023012"/>
    </source>
</evidence>
<dbReference type="Gene3D" id="3.30.565.10">
    <property type="entry name" value="Histidine kinase-like ATPase, C-terminal domain"/>
    <property type="match status" value="1"/>
</dbReference>
<dbReference type="InterPro" id="IPR003594">
    <property type="entry name" value="HATPase_dom"/>
</dbReference>
<reference evidence="8 9" key="1">
    <citation type="submission" date="2020-12" db="EMBL/GenBank/DDBJ databases">
        <title>Sulforoseuscoccus oceanibium gen. nov., sp. nov., a representative of the phylum Verrucomicrobia with special cytoplasmic membrane, and proposal of Sulforoseuscoccusaceae fam. nov.</title>
        <authorList>
            <person name="Xi F."/>
        </authorList>
    </citation>
    <scope>NUCLEOTIDE SEQUENCE [LARGE SCALE GENOMIC DNA]</scope>
    <source>
        <strain evidence="8 9">T37</strain>
    </source>
</reference>